<dbReference type="InterPro" id="IPR018517">
    <property type="entry name" value="tRNA_hU_synthase_CS"/>
</dbReference>
<dbReference type="STRING" id="1189325.SAMN04488119_102336"/>
<evidence type="ECO:0000256" key="12">
    <source>
        <dbReference type="PIRNR" id="PIRNR006621"/>
    </source>
</evidence>
<evidence type="ECO:0000256" key="14">
    <source>
        <dbReference type="PIRSR" id="PIRSR006621-2"/>
    </source>
</evidence>
<feature type="binding site" evidence="14">
    <location>
        <position position="72"/>
    </location>
    <ligand>
        <name>FMN</name>
        <dbReference type="ChEBI" id="CHEBI:58210"/>
    </ligand>
</feature>
<dbReference type="InterPro" id="IPR013785">
    <property type="entry name" value="Aldolase_TIM"/>
</dbReference>
<dbReference type="Pfam" id="PF01207">
    <property type="entry name" value="Dus"/>
    <property type="match status" value="1"/>
</dbReference>
<evidence type="ECO:0000256" key="11">
    <source>
        <dbReference type="ARBA" id="ARBA00048802"/>
    </source>
</evidence>
<dbReference type="EMBL" id="FRDL01000001">
    <property type="protein sequence ID" value="SHN50154.1"/>
    <property type="molecule type" value="Genomic_DNA"/>
</dbReference>
<protein>
    <recommendedName>
        <fullName evidence="12">tRNA-dihydrouridine synthase</fullName>
        <ecNumber evidence="12">1.3.1.-</ecNumber>
    </recommendedName>
</protein>
<dbReference type="PIRSF" id="PIRSF006621">
    <property type="entry name" value="Dus"/>
    <property type="match status" value="1"/>
</dbReference>
<organism evidence="16 17">
    <name type="scientific">Oceanicella actignis</name>
    <dbReference type="NCBI Taxonomy" id="1189325"/>
    <lineage>
        <taxon>Bacteria</taxon>
        <taxon>Pseudomonadati</taxon>
        <taxon>Pseudomonadota</taxon>
        <taxon>Alphaproteobacteria</taxon>
        <taxon>Rhodobacterales</taxon>
        <taxon>Paracoccaceae</taxon>
        <taxon>Oceanicella</taxon>
    </lineage>
</organism>
<dbReference type="GO" id="GO:0050660">
    <property type="term" value="F:flavin adenine dinucleotide binding"/>
    <property type="evidence" value="ECO:0007669"/>
    <property type="project" value="InterPro"/>
</dbReference>
<evidence type="ECO:0000256" key="7">
    <source>
        <dbReference type="ARBA" id="ARBA00022857"/>
    </source>
</evidence>
<keyword evidence="5 12" id="KW-0288">FMN</keyword>
<feature type="binding site" evidence="14">
    <location>
        <begin position="18"/>
        <end position="20"/>
    </location>
    <ligand>
        <name>FMN</name>
        <dbReference type="ChEBI" id="CHEBI:58210"/>
    </ligand>
</feature>
<comment type="similarity">
    <text evidence="12">Belongs to the dus family.</text>
</comment>
<dbReference type="EC" id="1.3.1.-" evidence="12"/>
<feature type="binding site" evidence="14">
    <location>
        <position position="141"/>
    </location>
    <ligand>
        <name>FMN</name>
        <dbReference type="ChEBI" id="CHEBI:58210"/>
    </ligand>
</feature>
<feature type="domain" description="DUS-like FMN-binding" evidence="15">
    <location>
        <begin position="15"/>
        <end position="311"/>
    </location>
</feature>
<feature type="active site" description="Proton donor" evidence="13">
    <location>
        <position position="102"/>
    </location>
</feature>
<dbReference type="NCBIfam" id="TIGR00737">
    <property type="entry name" value="nifR3_yhdG"/>
    <property type="match status" value="1"/>
</dbReference>
<evidence type="ECO:0000313" key="17">
    <source>
        <dbReference type="Proteomes" id="UP000184066"/>
    </source>
</evidence>
<evidence type="ECO:0000256" key="6">
    <source>
        <dbReference type="ARBA" id="ARBA00022694"/>
    </source>
</evidence>
<dbReference type="CDD" id="cd02801">
    <property type="entry name" value="DUS_like_FMN"/>
    <property type="match status" value="1"/>
</dbReference>
<proteinExistence type="inferred from homology"/>
<comment type="function">
    <text evidence="2 12">Catalyzes the synthesis of 5,6-dihydrouridine (D), a modified base found in the D-loop of most tRNAs, via the reduction of the C5-C6 double bond in target uridines.</text>
</comment>
<dbReference type="InterPro" id="IPR001269">
    <property type="entry name" value="DUS_fam"/>
</dbReference>
<evidence type="ECO:0000256" key="2">
    <source>
        <dbReference type="ARBA" id="ARBA00002790"/>
    </source>
</evidence>
<evidence type="ECO:0000256" key="4">
    <source>
        <dbReference type="ARBA" id="ARBA00022630"/>
    </source>
</evidence>
<comment type="catalytic activity">
    <reaction evidence="11">
        <text>a 5,6-dihydrouridine in tRNA + NAD(+) = a uridine in tRNA + NADH + H(+)</text>
        <dbReference type="Rhea" id="RHEA:54452"/>
        <dbReference type="Rhea" id="RHEA-COMP:13339"/>
        <dbReference type="Rhea" id="RHEA-COMP:13887"/>
        <dbReference type="ChEBI" id="CHEBI:15378"/>
        <dbReference type="ChEBI" id="CHEBI:57540"/>
        <dbReference type="ChEBI" id="CHEBI:57945"/>
        <dbReference type="ChEBI" id="CHEBI:65315"/>
        <dbReference type="ChEBI" id="CHEBI:74443"/>
    </reaction>
</comment>
<feature type="binding site" evidence="14">
    <location>
        <begin position="226"/>
        <end position="227"/>
    </location>
    <ligand>
        <name>FMN</name>
        <dbReference type="ChEBI" id="CHEBI:58210"/>
    </ligand>
</feature>
<reference evidence="16 17" key="1">
    <citation type="submission" date="2016-12" db="EMBL/GenBank/DDBJ databases">
        <authorList>
            <person name="Song W.-J."/>
            <person name="Kurnit D.M."/>
        </authorList>
    </citation>
    <scope>NUCLEOTIDE SEQUENCE [LARGE SCALE GENOMIC DNA]</scope>
    <source>
        <strain evidence="16 17">CGMCC 1.10808</strain>
    </source>
</reference>
<accession>A0A1M7RVG3</accession>
<keyword evidence="3" id="KW-0820">tRNA-binding</keyword>
<keyword evidence="6 12" id="KW-0819">tRNA processing</keyword>
<evidence type="ECO:0000256" key="13">
    <source>
        <dbReference type="PIRSR" id="PIRSR006621-1"/>
    </source>
</evidence>
<dbReference type="AlphaFoldDB" id="A0A1M7RVG3"/>
<dbReference type="GO" id="GO:0017150">
    <property type="term" value="F:tRNA dihydrouridine synthase activity"/>
    <property type="evidence" value="ECO:0007669"/>
    <property type="project" value="InterPro"/>
</dbReference>
<sequence length="334" mass="34937">MSLRIGAHELSDPVLLAPMAGITDLPFRRAAARFGVGLTVSEMVASGEALTGRAAALARAELDGAIGPAAVQIAGREAGAMAECARMLEDLGAPIIDINLGCPAKKVTKGLSGSALMRDPDHALRLIEATARAVSVPVTVKMRLGWDQSAITAPRIARGAQEAGAAMVTVHGRTRQQFYEGRADWAAVAEVRRVISIPLIVNGDIRDAATARAALAASGADGVMIGRAARGRPWLPAQIAAALAGRPVPPEPDGAARAELLARQHEEMLSFYGRELGVRCARKHISWHLEHVPGAEALRARLMRMTDPAAIRRAIETELPALCAAAPTVEGAAA</sequence>
<evidence type="ECO:0000259" key="15">
    <source>
        <dbReference type="Pfam" id="PF01207"/>
    </source>
</evidence>
<feature type="binding site" evidence="14">
    <location>
        <position position="171"/>
    </location>
    <ligand>
        <name>FMN</name>
        <dbReference type="ChEBI" id="CHEBI:58210"/>
    </ligand>
</feature>
<dbReference type="InterPro" id="IPR035587">
    <property type="entry name" value="DUS-like_FMN-bd"/>
</dbReference>
<evidence type="ECO:0000256" key="9">
    <source>
        <dbReference type="ARBA" id="ARBA00023002"/>
    </source>
</evidence>
<comment type="catalytic activity">
    <reaction evidence="10">
        <text>a 5,6-dihydrouridine in tRNA + NADP(+) = a uridine in tRNA + NADPH + H(+)</text>
        <dbReference type="Rhea" id="RHEA:23624"/>
        <dbReference type="Rhea" id="RHEA-COMP:13339"/>
        <dbReference type="Rhea" id="RHEA-COMP:13887"/>
        <dbReference type="ChEBI" id="CHEBI:15378"/>
        <dbReference type="ChEBI" id="CHEBI:57783"/>
        <dbReference type="ChEBI" id="CHEBI:58349"/>
        <dbReference type="ChEBI" id="CHEBI:65315"/>
        <dbReference type="ChEBI" id="CHEBI:74443"/>
    </reaction>
</comment>
<dbReference type="GO" id="GO:0000049">
    <property type="term" value="F:tRNA binding"/>
    <property type="evidence" value="ECO:0007669"/>
    <property type="project" value="UniProtKB-KW"/>
</dbReference>
<gene>
    <name evidence="16" type="ORF">SAMN05216200_101182</name>
</gene>
<dbReference type="PANTHER" id="PTHR45846">
    <property type="entry name" value="TRNA-DIHYDROURIDINE(47) SYNTHASE [NAD(P)(+)]-LIKE"/>
    <property type="match status" value="1"/>
</dbReference>
<dbReference type="InterPro" id="IPR024036">
    <property type="entry name" value="tRNA-dHydroUridine_Synthase_C"/>
</dbReference>
<dbReference type="PROSITE" id="PS01136">
    <property type="entry name" value="UPF0034"/>
    <property type="match status" value="1"/>
</dbReference>
<name>A0A1M7RVG3_9RHOB</name>
<keyword evidence="8" id="KW-0694">RNA-binding</keyword>
<keyword evidence="4 12" id="KW-0285">Flavoprotein</keyword>
<dbReference type="RefSeq" id="WP_072745774.1">
    <property type="nucleotide sequence ID" value="NZ_FOHL01000002.1"/>
</dbReference>
<keyword evidence="9 12" id="KW-0560">Oxidoreductase</keyword>
<dbReference type="OrthoDB" id="9764501at2"/>
<dbReference type="PANTHER" id="PTHR45846:SF1">
    <property type="entry name" value="TRNA-DIHYDROURIDINE(47) SYNTHASE [NAD(P)(+)]-LIKE"/>
    <property type="match status" value="1"/>
</dbReference>
<evidence type="ECO:0000313" key="16">
    <source>
        <dbReference type="EMBL" id="SHN50154.1"/>
    </source>
</evidence>
<dbReference type="SUPFAM" id="SSF51395">
    <property type="entry name" value="FMN-linked oxidoreductases"/>
    <property type="match status" value="1"/>
</dbReference>
<evidence type="ECO:0000256" key="3">
    <source>
        <dbReference type="ARBA" id="ARBA00022555"/>
    </source>
</evidence>
<dbReference type="Proteomes" id="UP000184066">
    <property type="component" value="Unassembled WGS sequence"/>
</dbReference>
<dbReference type="InterPro" id="IPR004652">
    <property type="entry name" value="DusB-like"/>
</dbReference>
<keyword evidence="14" id="KW-0547">Nucleotide-binding</keyword>
<evidence type="ECO:0000256" key="8">
    <source>
        <dbReference type="ARBA" id="ARBA00022884"/>
    </source>
</evidence>
<dbReference type="Gene3D" id="1.10.1200.80">
    <property type="entry name" value="Putative flavin oxidoreducatase, domain 2"/>
    <property type="match status" value="1"/>
</dbReference>
<evidence type="ECO:0000256" key="5">
    <source>
        <dbReference type="ARBA" id="ARBA00022643"/>
    </source>
</evidence>
<dbReference type="Gene3D" id="3.20.20.70">
    <property type="entry name" value="Aldolase class I"/>
    <property type="match status" value="1"/>
</dbReference>
<comment type="cofactor">
    <cofactor evidence="1 12 14">
        <name>FMN</name>
        <dbReference type="ChEBI" id="CHEBI:58210"/>
    </cofactor>
</comment>
<evidence type="ECO:0000256" key="10">
    <source>
        <dbReference type="ARBA" id="ARBA00048205"/>
    </source>
</evidence>
<evidence type="ECO:0000256" key="1">
    <source>
        <dbReference type="ARBA" id="ARBA00001917"/>
    </source>
</evidence>
<keyword evidence="17" id="KW-1185">Reference proteome</keyword>
<keyword evidence="7" id="KW-0521">NADP</keyword>